<comment type="caution">
    <text evidence="1">The sequence shown here is derived from an EMBL/GenBank/DDBJ whole genome shotgun (WGS) entry which is preliminary data.</text>
</comment>
<evidence type="ECO:0000313" key="2">
    <source>
        <dbReference type="Proteomes" id="UP000265926"/>
    </source>
</evidence>
<sequence>MNANIEPFRFVEERTLIIVFGVQQYLFGKPVELKSCDAVILCCCWGQSSIFSIKTKNPGVHSGILNFLLRFYTLIRVCEGKYMYKVILKLFLVTNLKVQNAEFFRL</sequence>
<accession>A0A399T780</accession>
<keyword evidence="2" id="KW-1185">Reference proteome</keyword>
<dbReference type="Proteomes" id="UP000265926">
    <property type="component" value="Unassembled WGS sequence"/>
</dbReference>
<evidence type="ECO:0000313" key="1">
    <source>
        <dbReference type="EMBL" id="RIJ50692.1"/>
    </source>
</evidence>
<dbReference type="AlphaFoldDB" id="A0A399T780"/>
<name>A0A399T780_9BACT</name>
<organism evidence="1 2">
    <name type="scientific">Maribellus luteus</name>
    <dbReference type="NCBI Taxonomy" id="2305463"/>
    <lineage>
        <taxon>Bacteria</taxon>
        <taxon>Pseudomonadati</taxon>
        <taxon>Bacteroidota</taxon>
        <taxon>Bacteroidia</taxon>
        <taxon>Marinilabiliales</taxon>
        <taxon>Prolixibacteraceae</taxon>
        <taxon>Maribellus</taxon>
    </lineage>
</organism>
<dbReference type="EMBL" id="QWGR01000001">
    <property type="protein sequence ID" value="RIJ50692.1"/>
    <property type="molecule type" value="Genomic_DNA"/>
</dbReference>
<gene>
    <name evidence="1" type="ORF">D1614_01830</name>
</gene>
<reference evidence="1 2" key="1">
    <citation type="submission" date="2018-08" db="EMBL/GenBank/DDBJ databases">
        <title>Pallidiluteibacterium maritimus gen. nov., sp. nov., isolated from coastal sediment.</title>
        <authorList>
            <person name="Zhou L.Y."/>
        </authorList>
    </citation>
    <scope>NUCLEOTIDE SEQUENCE [LARGE SCALE GENOMIC DNA]</scope>
    <source>
        <strain evidence="1 2">XSD2</strain>
    </source>
</reference>
<protein>
    <submittedName>
        <fullName evidence="1">Uncharacterized protein</fullName>
    </submittedName>
</protein>
<proteinExistence type="predicted"/>